<comment type="similarity">
    <text evidence="1">Belongs to the oxygen-dependent FAD-linked oxidoreductase family.</text>
</comment>
<accession>A0A2J6QJU9</accession>
<dbReference type="PANTHER" id="PTHR42973">
    <property type="entry name" value="BINDING OXIDOREDUCTASE, PUTATIVE (AFU_ORTHOLOGUE AFUA_1G17690)-RELATED"/>
    <property type="match status" value="1"/>
</dbReference>
<dbReference type="OrthoDB" id="2151789at2759"/>
<proteinExistence type="inferred from homology"/>
<dbReference type="AlphaFoldDB" id="A0A2J6QJU9"/>
<evidence type="ECO:0000259" key="5">
    <source>
        <dbReference type="PROSITE" id="PS51387"/>
    </source>
</evidence>
<evidence type="ECO:0000313" key="6">
    <source>
        <dbReference type="EMBL" id="PMD26533.1"/>
    </source>
</evidence>
<dbReference type="InterPro" id="IPR036318">
    <property type="entry name" value="FAD-bd_PCMH-like_sf"/>
</dbReference>
<reference evidence="6 7" key="1">
    <citation type="submission" date="2016-05" db="EMBL/GenBank/DDBJ databases">
        <title>A degradative enzymes factory behind the ericoid mycorrhizal symbiosis.</title>
        <authorList>
            <consortium name="DOE Joint Genome Institute"/>
            <person name="Martino E."/>
            <person name="Morin E."/>
            <person name="Grelet G."/>
            <person name="Kuo A."/>
            <person name="Kohler A."/>
            <person name="Daghino S."/>
            <person name="Barry K."/>
            <person name="Choi C."/>
            <person name="Cichocki N."/>
            <person name="Clum A."/>
            <person name="Copeland A."/>
            <person name="Hainaut M."/>
            <person name="Haridas S."/>
            <person name="Labutti K."/>
            <person name="Lindquist E."/>
            <person name="Lipzen A."/>
            <person name="Khouja H.-R."/>
            <person name="Murat C."/>
            <person name="Ohm R."/>
            <person name="Olson A."/>
            <person name="Spatafora J."/>
            <person name="Veneault-Fourrey C."/>
            <person name="Henrissat B."/>
            <person name="Grigoriev I."/>
            <person name="Martin F."/>
            <person name="Perotto S."/>
        </authorList>
    </citation>
    <scope>NUCLEOTIDE SEQUENCE [LARGE SCALE GENOMIC DNA]</scope>
    <source>
        <strain evidence="6 7">UAMH 7357</strain>
    </source>
</reference>
<dbReference type="Gene3D" id="3.40.462.20">
    <property type="match status" value="1"/>
</dbReference>
<dbReference type="InterPro" id="IPR050416">
    <property type="entry name" value="FAD-linked_Oxidoreductase"/>
</dbReference>
<organism evidence="6 7">
    <name type="scientific">Hyaloscypha hepaticicola</name>
    <dbReference type="NCBI Taxonomy" id="2082293"/>
    <lineage>
        <taxon>Eukaryota</taxon>
        <taxon>Fungi</taxon>
        <taxon>Dikarya</taxon>
        <taxon>Ascomycota</taxon>
        <taxon>Pezizomycotina</taxon>
        <taxon>Leotiomycetes</taxon>
        <taxon>Helotiales</taxon>
        <taxon>Hyaloscyphaceae</taxon>
        <taxon>Hyaloscypha</taxon>
    </lineage>
</organism>
<keyword evidence="7" id="KW-1185">Reference proteome</keyword>
<dbReference type="EMBL" id="KZ613467">
    <property type="protein sequence ID" value="PMD26533.1"/>
    <property type="molecule type" value="Genomic_DNA"/>
</dbReference>
<evidence type="ECO:0000313" key="7">
    <source>
        <dbReference type="Proteomes" id="UP000235672"/>
    </source>
</evidence>
<dbReference type="PANTHER" id="PTHR42973:SF13">
    <property type="entry name" value="FAD-BINDING PCMH-TYPE DOMAIN-CONTAINING PROTEIN"/>
    <property type="match status" value="1"/>
</dbReference>
<name>A0A2J6QJU9_9HELO</name>
<dbReference type="InterPro" id="IPR016166">
    <property type="entry name" value="FAD-bd_PCMH"/>
</dbReference>
<keyword evidence="3" id="KW-0274">FAD</keyword>
<keyword evidence="4" id="KW-0560">Oxidoreductase</keyword>
<evidence type="ECO:0000256" key="4">
    <source>
        <dbReference type="ARBA" id="ARBA00023002"/>
    </source>
</evidence>
<dbReference type="PROSITE" id="PS51387">
    <property type="entry name" value="FAD_PCMH"/>
    <property type="match status" value="1"/>
</dbReference>
<evidence type="ECO:0000256" key="2">
    <source>
        <dbReference type="ARBA" id="ARBA00022630"/>
    </source>
</evidence>
<dbReference type="InterPro" id="IPR006094">
    <property type="entry name" value="Oxid_FAD_bind_N"/>
</dbReference>
<evidence type="ECO:0000256" key="1">
    <source>
        <dbReference type="ARBA" id="ARBA00005466"/>
    </source>
</evidence>
<keyword evidence="2" id="KW-0285">Flavoprotein</keyword>
<dbReference type="Gene3D" id="3.30.465.10">
    <property type="match status" value="1"/>
</dbReference>
<feature type="domain" description="FAD-binding PCMH-type" evidence="5">
    <location>
        <begin position="28"/>
        <end position="200"/>
    </location>
</feature>
<gene>
    <name evidence="6" type="ORF">NA56DRAFT_676382</name>
</gene>
<dbReference type="GO" id="GO:0071949">
    <property type="term" value="F:FAD binding"/>
    <property type="evidence" value="ECO:0007669"/>
    <property type="project" value="InterPro"/>
</dbReference>
<dbReference type="STRING" id="1745343.A0A2J6QJU9"/>
<dbReference type="Gene3D" id="3.30.43.10">
    <property type="entry name" value="Uridine Diphospho-n-acetylenolpyruvylglucosamine Reductase, domain 2"/>
    <property type="match status" value="1"/>
</dbReference>
<sequence length="488" mass="52694">MAGLLGAVASLNANYLYATNHYWSSANQDATPACVVFPTNAEDVSAVVQLLLEYPNVPFAVKSGGHNANTGFSSVNGGVLISFQDLDSTVLSSDYKTAEVGPGARWMDAAGALELYGLTVVGGRLGDIGVGGLLLGCGLSFLSAQYGLPCDNIVNYEVVLSDGAIVNANANSNPDLFWALKGGGDQFGIVTKYTLNTYPIGKVWGGVRTYRTDYANQLLSATQDFTENCQDPRASIFTTINLLLEGLDAFVAVFLFYDGPVPPTGLFDKFLVGTPYIVDQLQTQTYTELLTANANFGSVYGYRYLLRGATIPSLAGTNGTDLVIANWDNFFSYVTTQKSLLSLLEVDFVWDLIYQPMPTMIPEASARINPAGNLLGLSSSSGDHMWMACTIAWKLPLGDSNAHQMAVDIINGISTYVQEAYPGVEASKYQPGYVAPPGYDLIFMNDAMADQPVLQGYGDATYQRLKYIQKEYDPMGVFPQRTNGFKFT</sequence>
<dbReference type="InterPro" id="IPR016167">
    <property type="entry name" value="FAD-bd_PCMH_sub1"/>
</dbReference>
<dbReference type="Proteomes" id="UP000235672">
    <property type="component" value="Unassembled WGS sequence"/>
</dbReference>
<dbReference type="Pfam" id="PF01565">
    <property type="entry name" value="FAD_binding_4"/>
    <property type="match status" value="1"/>
</dbReference>
<dbReference type="GO" id="GO:0016491">
    <property type="term" value="F:oxidoreductase activity"/>
    <property type="evidence" value="ECO:0007669"/>
    <property type="project" value="UniProtKB-KW"/>
</dbReference>
<dbReference type="SUPFAM" id="SSF56176">
    <property type="entry name" value="FAD-binding/transporter-associated domain-like"/>
    <property type="match status" value="1"/>
</dbReference>
<evidence type="ECO:0000256" key="3">
    <source>
        <dbReference type="ARBA" id="ARBA00022827"/>
    </source>
</evidence>
<protein>
    <submittedName>
        <fullName evidence="6">FAD-binding domain-containing protein</fullName>
    </submittedName>
</protein>
<dbReference type="InterPro" id="IPR016169">
    <property type="entry name" value="FAD-bd_PCMH_sub2"/>
</dbReference>